<dbReference type="InterPro" id="IPR050138">
    <property type="entry name" value="DHOase/Allantoinase_Hydrolase"/>
</dbReference>
<evidence type="ECO:0000256" key="1">
    <source>
        <dbReference type="ARBA" id="ARBA00022975"/>
    </source>
</evidence>
<keyword evidence="1" id="KW-0665">Pyrimidine biosynthesis</keyword>
<gene>
    <name evidence="3" type="primary">pyrC</name>
    <name evidence="3" type="ORF">GCM10010833_21470</name>
</gene>
<dbReference type="EMBL" id="BMGD01000003">
    <property type="protein sequence ID" value="GGB66006.1"/>
    <property type="molecule type" value="Genomic_DNA"/>
</dbReference>
<proteinExistence type="predicted"/>
<evidence type="ECO:0000313" key="4">
    <source>
        <dbReference type="Proteomes" id="UP000614261"/>
    </source>
</evidence>
<dbReference type="Pfam" id="PF12890">
    <property type="entry name" value="DHOase"/>
    <property type="match status" value="1"/>
</dbReference>
<dbReference type="Gene3D" id="3.20.20.140">
    <property type="entry name" value="Metal-dependent hydrolases"/>
    <property type="match status" value="1"/>
</dbReference>
<dbReference type="RefSeq" id="WP_188514386.1">
    <property type="nucleotide sequence ID" value="NZ_BMGD01000003.1"/>
</dbReference>
<dbReference type="PANTHER" id="PTHR43668">
    <property type="entry name" value="ALLANTOINASE"/>
    <property type="match status" value="1"/>
</dbReference>
<name>A0ABQ1JDT0_9SPHN</name>
<dbReference type="InterPro" id="IPR004722">
    <property type="entry name" value="DHOase"/>
</dbReference>
<sequence>MSKLPTRPLTIVNGRLVLPTGLADQAEPVPGALRIIGDRIAEVGAVTPGPDDDIHDAKGALIAPGLVDLGVFAIDLPAFHFGGISRAALMPDQNPALDHPARVRFAAYSGKPDFWVHPLAAATRDLAGSEMAEIGLMQEAGARAVATGRRWIVDTGVMHRLMQYCAMLDLPLIVHSQDHGLSGNAVATAGEMATRLGLPQAPAEAESIAIARDLALVRMTGARVHFRQVTTRAGLALIRAAKAEGLTVTAGITPAHLFLSDVALGGFRTFARLSPPLRCEDDRQAAIEAVGDGTIDVIASGHDPRGPEDKRLPFADSQPGMAGAETLLPLSLGLVRDGVIGTQRLFDLIAANPARILGVEAGALRCGFEADVVLVDADRPWQVDSAKMAASAGNTPFDKLPVQGRCVALFKGGRLVDQIKG</sequence>
<dbReference type="Proteomes" id="UP000614261">
    <property type="component" value="Unassembled WGS sequence"/>
</dbReference>
<dbReference type="SUPFAM" id="SSF51556">
    <property type="entry name" value="Metallo-dependent hydrolases"/>
    <property type="match status" value="1"/>
</dbReference>
<dbReference type="InterPro" id="IPR024403">
    <property type="entry name" value="DHOase_cat"/>
</dbReference>
<evidence type="ECO:0000259" key="2">
    <source>
        <dbReference type="Pfam" id="PF12890"/>
    </source>
</evidence>
<dbReference type="PANTHER" id="PTHR43668:SF2">
    <property type="entry name" value="ALLANTOINASE"/>
    <property type="match status" value="1"/>
</dbReference>
<reference evidence="4" key="1">
    <citation type="journal article" date="2019" name="Int. J. Syst. Evol. Microbiol.">
        <title>The Global Catalogue of Microorganisms (GCM) 10K type strain sequencing project: providing services to taxonomists for standard genome sequencing and annotation.</title>
        <authorList>
            <consortium name="The Broad Institute Genomics Platform"/>
            <consortium name="The Broad Institute Genome Sequencing Center for Infectious Disease"/>
            <person name="Wu L."/>
            <person name="Ma J."/>
        </authorList>
    </citation>
    <scope>NUCLEOTIDE SEQUENCE [LARGE SCALE GENOMIC DNA]</scope>
    <source>
        <strain evidence="4">CGMCC 1.12851</strain>
    </source>
</reference>
<dbReference type="SUPFAM" id="SSF51338">
    <property type="entry name" value="Composite domain of metallo-dependent hydrolases"/>
    <property type="match status" value="1"/>
</dbReference>
<feature type="domain" description="Dihydroorotase catalytic" evidence="2">
    <location>
        <begin position="80"/>
        <end position="231"/>
    </location>
</feature>
<organism evidence="3 4">
    <name type="scientific">Blastomonas aquatica</name>
    <dbReference type="NCBI Taxonomy" id="1510276"/>
    <lineage>
        <taxon>Bacteria</taxon>
        <taxon>Pseudomonadati</taxon>
        <taxon>Pseudomonadota</taxon>
        <taxon>Alphaproteobacteria</taxon>
        <taxon>Sphingomonadales</taxon>
        <taxon>Sphingomonadaceae</taxon>
        <taxon>Blastomonas</taxon>
    </lineage>
</organism>
<keyword evidence="4" id="KW-1185">Reference proteome</keyword>
<dbReference type="CDD" id="cd01317">
    <property type="entry name" value="DHOase_IIa"/>
    <property type="match status" value="1"/>
</dbReference>
<accession>A0ABQ1JDT0</accession>
<comment type="caution">
    <text evidence="3">The sequence shown here is derived from an EMBL/GenBank/DDBJ whole genome shotgun (WGS) entry which is preliminary data.</text>
</comment>
<evidence type="ECO:0000313" key="3">
    <source>
        <dbReference type="EMBL" id="GGB66006.1"/>
    </source>
</evidence>
<dbReference type="InterPro" id="IPR011059">
    <property type="entry name" value="Metal-dep_hydrolase_composite"/>
</dbReference>
<protein>
    <submittedName>
        <fullName evidence="3">Dihydroorotase</fullName>
    </submittedName>
</protein>
<dbReference type="Gene3D" id="2.30.40.10">
    <property type="entry name" value="Urease, subunit C, domain 1"/>
    <property type="match status" value="1"/>
</dbReference>
<dbReference type="InterPro" id="IPR032466">
    <property type="entry name" value="Metal_Hydrolase"/>
</dbReference>